<reference evidence="2" key="3">
    <citation type="submission" date="2015-04" db="UniProtKB">
        <authorList>
            <consortium name="EnsemblPlants"/>
        </authorList>
    </citation>
    <scope>IDENTIFICATION</scope>
    <source>
        <strain evidence="2">cv. Jemalong A17</strain>
    </source>
</reference>
<keyword evidence="3" id="KW-1185">Reference proteome</keyword>
<dbReference type="HOGENOM" id="CLU_2174731_0_0_1"/>
<dbReference type="PaxDb" id="3880-AES92701"/>
<accession>A0A072UWZ6</accession>
<reference evidence="1 3" key="1">
    <citation type="journal article" date="2011" name="Nature">
        <title>The Medicago genome provides insight into the evolution of rhizobial symbioses.</title>
        <authorList>
            <person name="Young N.D."/>
            <person name="Debelle F."/>
            <person name="Oldroyd G.E."/>
            <person name="Geurts R."/>
            <person name="Cannon S.B."/>
            <person name="Udvardi M.K."/>
            <person name="Benedito V.A."/>
            <person name="Mayer K.F."/>
            <person name="Gouzy J."/>
            <person name="Schoof H."/>
            <person name="Van de Peer Y."/>
            <person name="Proost S."/>
            <person name="Cook D.R."/>
            <person name="Meyers B.C."/>
            <person name="Spannagl M."/>
            <person name="Cheung F."/>
            <person name="De Mita S."/>
            <person name="Krishnakumar V."/>
            <person name="Gundlach H."/>
            <person name="Zhou S."/>
            <person name="Mudge J."/>
            <person name="Bharti A.K."/>
            <person name="Murray J.D."/>
            <person name="Naoumkina M.A."/>
            <person name="Rosen B."/>
            <person name="Silverstein K.A."/>
            <person name="Tang H."/>
            <person name="Rombauts S."/>
            <person name="Zhao P.X."/>
            <person name="Zhou P."/>
            <person name="Barbe V."/>
            <person name="Bardou P."/>
            <person name="Bechner M."/>
            <person name="Bellec A."/>
            <person name="Berger A."/>
            <person name="Berges H."/>
            <person name="Bidwell S."/>
            <person name="Bisseling T."/>
            <person name="Choisne N."/>
            <person name="Couloux A."/>
            <person name="Denny R."/>
            <person name="Deshpande S."/>
            <person name="Dai X."/>
            <person name="Doyle J.J."/>
            <person name="Dudez A.M."/>
            <person name="Farmer A.D."/>
            <person name="Fouteau S."/>
            <person name="Franken C."/>
            <person name="Gibelin C."/>
            <person name="Gish J."/>
            <person name="Goldstein S."/>
            <person name="Gonzalez A.J."/>
            <person name="Green P.J."/>
            <person name="Hallab A."/>
            <person name="Hartog M."/>
            <person name="Hua A."/>
            <person name="Humphray S.J."/>
            <person name="Jeong D.H."/>
            <person name="Jing Y."/>
            <person name="Jocker A."/>
            <person name="Kenton S.M."/>
            <person name="Kim D.J."/>
            <person name="Klee K."/>
            <person name="Lai H."/>
            <person name="Lang C."/>
            <person name="Lin S."/>
            <person name="Macmil S.L."/>
            <person name="Magdelenat G."/>
            <person name="Matthews L."/>
            <person name="McCorrison J."/>
            <person name="Monaghan E.L."/>
            <person name="Mun J.H."/>
            <person name="Najar F.Z."/>
            <person name="Nicholson C."/>
            <person name="Noirot C."/>
            <person name="O'Bleness M."/>
            <person name="Paule C.R."/>
            <person name="Poulain J."/>
            <person name="Prion F."/>
            <person name="Qin B."/>
            <person name="Qu C."/>
            <person name="Retzel E.F."/>
            <person name="Riddle C."/>
            <person name="Sallet E."/>
            <person name="Samain S."/>
            <person name="Samson N."/>
            <person name="Sanders I."/>
            <person name="Saurat O."/>
            <person name="Scarpelli C."/>
            <person name="Schiex T."/>
            <person name="Segurens B."/>
            <person name="Severin A.J."/>
            <person name="Sherrier D.J."/>
            <person name="Shi R."/>
            <person name="Sims S."/>
            <person name="Singer S.R."/>
            <person name="Sinharoy S."/>
            <person name="Sterck L."/>
            <person name="Viollet A."/>
            <person name="Wang B.B."/>
            <person name="Wang K."/>
            <person name="Wang M."/>
            <person name="Wang X."/>
            <person name="Warfsmann J."/>
            <person name="Weissenbach J."/>
            <person name="White D.D."/>
            <person name="White J.D."/>
            <person name="Wiley G.B."/>
            <person name="Wincker P."/>
            <person name="Xing Y."/>
            <person name="Yang L."/>
            <person name="Yao Z."/>
            <person name="Ying F."/>
            <person name="Zhai J."/>
            <person name="Zhou L."/>
            <person name="Zuber A."/>
            <person name="Denarie J."/>
            <person name="Dixon R.A."/>
            <person name="May G.D."/>
            <person name="Schwartz D.C."/>
            <person name="Rogers J."/>
            <person name="Quetier F."/>
            <person name="Town C.D."/>
            <person name="Roe B.A."/>
        </authorList>
    </citation>
    <scope>NUCLEOTIDE SEQUENCE [LARGE SCALE GENOMIC DNA]</scope>
    <source>
        <strain evidence="1">A17</strain>
        <strain evidence="2 3">cv. Jemalong A17</strain>
    </source>
</reference>
<evidence type="ECO:0000313" key="1">
    <source>
        <dbReference type="EMBL" id="KEH33603.1"/>
    </source>
</evidence>
<sequence length="110" mass="12682">MCLPLEEQNLCSRNLSDHEQSKAAMPLLSPHEQNFSDDWLSGIKQHITATQVTRMSCDLTKPFCDNDHVYNYPFALMSILNTRHRPCHPCLVQYWARRHFSCYVGGANSI</sequence>
<evidence type="ECO:0000313" key="3">
    <source>
        <dbReference type="Proteomes" id="UP000002051"/>
    </source>
</evidence>
<protein>
    <submittedName>
        <fullName evidence="1 2">Uncharacterized protein</fullName>
    </submittedName>
</protein>
<name>A0A072UWZ6_MEDTR</name>
<reference evidence="1 3" key="2">
    <citation type="journal article" date="2014" name="BMC Genomics">
        <title>An improved genome release (version Mt4.0) for the model legume Medicago truncatula.</title>
        <authorList>
            <person name="Tang H."/>
            <person name="Krishnakumar V."/>
            <person name="Bidwell S."/>
            <person name="Rosen B."/>
            <person name="Chan A."/>
            <person name="Zhou S."/>
            <person name="Gentzbittel L."/>
            <person name="Childs K.L."/>
            <person name="Yandell M."/>
            <person name="Gundlach H."/>
            <person name="Mayer K.F."/>
            <person name="Schwartz D.C."/>
            <person name="Town C.D."/>
        </authorList>
    </citation>
    <scope>GENOME REANNOTATION</scope>
    <source>
        <strain evidence="1">A17</strain>
        <strain evidence="2 3">cv. Jemalong A17</strain>
    </source>
</reference>
<gene>
    <name evidence="1" type="ordered locus">MTR_3g448950</name>
</gene>
<evidence type="ECO:0000313" key="2">
    <source>
        <dbReference type="EnsemblPlants" id="KEH33603"/>
    </source>
</evidence>
<dbReference type="Proteomes" id="UP000002051">
    <property type="component" value="Chromosome 3"/>
</dbReference>
<organism evidence="1 3">
    <name type="scientific">Medicago truncatula</name>
    <name type="common">Barrel medic</name>
    <name type="synonym">Medicago tribuloides</name>
    <dbReference type="NCBI Taxonomy" id="3880"/>
    <lineage>
        <taxon>Eukaryota</taxon>
        <taxon>Viridiplantae</taxon>
        <taxon>Streptophyta</taxon>
        <taxon>Embryophyta</taxon>
        <taxon>Tracheophyta</taxon>
        <taxon>Spermatophyta</taxon>
        <taxon>Magnoliopsida</taxon>
        <taxon>eudicotyledons</taxon>
        <taxon>Gunneridae</taxon>
        <taxon>Pentapetalae</taxon>
        <taxon>rosids</taxon>
        <taxon>fabids</taxon>
        <taxon>Fabales</taxon>
        <taxon>Fabaceae</taxon>
        <taxon>Papilionoideae</taxon>
        <taxon>50 kb inversion clade</taxon>
        <taxon>NPAAA clade</taxon>
        <taxon>Hologalegina</taxon>
        <taxon>IRL clade</taxon>
        <taxon>Trifolieae</taxon>
        <taxon>Medicago</taxon>
    </lineage>
</organism>
<dbReference type="AlphaFoldDB" id="A0A072UWZ6"/>
<dbReference type="EMBL" id="CM001219">
    <property type="protein sequence ID" value="KEH33603.1"/>
    <property type="molecule type" value="Genomic_DNA"/>
</dbReference>
<proteinExistence type="predicted"/>
<dbReference type="EnsemblPlants" id="KEH33603">
    <property type="protein sequence ID" value="KEH33603"/>
    <property type="gene ID" value="MTR_3g448950"/>
</dbReference>